<evidence type="ECO:0000313" key="10">
    <source>
        <dbReference type="Proteomes" id="UP000043763"/>
    </source>
</evidence>
<feature type="transmembrane region" description="Helical" evidence="6">
    <location>
        <begin position="461"/>
        <end position="482"/>
    </location>
</feature>
<evidence type="ECO:0000256" key="2">
    <source>
        <dbReference type="ARBA" id="ARBA00022692"/>
    </source>
</evidence>
<dbReference type="PANTHER" id="PTHR12428:SF65">
    <property type="entry name" value="CYTOCHROME C OXIDASE ASSEMBLY PROTEIN COX18, MITOCHONDRIAL"/>
    <property type="match status" value="1"/>
</dbReference>
<keyword evidence="2 5" id="KW-0812">Transmembrane</keyword>
<dbReference type="GO" id="GO:0032977">
    <property type="term" value="F:membrane insertase activity"/>
    <property type="evidence" value="ECO:0007669"/>
    <property type="project" value="InterPro"/>
</dbReference>
<feature type="transmembrane region" description="Helical" evidence="6">
    <location>
        <begin position="31"/>
        <end position="55"/>
    </location>
</feature>
<proteinExistence type="inferred from homology"/>
<dbReference type="OrthoDB" id="354737at2"/>
<feature type="transmembrane region" description="Helical" evidence="6">
    <location>
        <begin position="204"/>
        <end position="224"/>
    </location>
</feature>
<evidence type="ECO:0000259" key="8">
    <source>
        <dbReference type="Pfam" id="PF02096"/>
    </source>
</evidence>
<evidence type="ECO:0000256" key="4">
    <source>
        <dbReference type="ARBA" id="ARBA00023136"/>
    </source>
</evidence>
<keyword evidence="3 6" id="KW-1133">Transmembrane helix</keyword>
<name>A0A0G4K6J2_9SPIR</name>
<dbReference type="InterPro" id="IPR001708">
    <property type="entry name" value="YidC/ALB3/OXA1/COX18"/>
</dbReference>
<gene>
    <name evidence="9" type="ORF">BRSU_1278</name>
</gene>
<accession>A0A0G4K6J2</accession>
<feature type="transmembrane region" description="Helical" evidence="6">
    <location>
        <begin position="327"/>
        <end position="349"/>
    </location>
</feature>
<feature type="transmembrane region" description="Helical" evidence="6">
    <location>
        <begin position="245"/>
        <end position="264"/>
    </location>
</feature>
<protein>
    <submittedName>
        <fullName evidence="9">Inner membrane protein</fullName>
    </submittedName>
</protein>
<dbReference type="PANTHER" id="PTHR12428">
    <property type="entry name" value="OXA1"/>
    <property type="match status" value="1"/>
</dbReference>
<dbReference type="InterPro" id="IPR028055">
    <property type="entry name" value="YidC/Oxa/ALB_C"/>
</dbReference>
<dbReference type="Pfam" id="PF02096">
    <property type="entry name" value="60KD_IMP"/>
    <property type="match status" value="1"/>
</dbReference>
<feature type="domain" description="Membrane insertase YidC/Oxa/ALB C-terminal" evidence="8">
    <location>
        <begin position="33"/>
        <end position="221"/>
    </location>
</feature>
<organism evidence="9 10">
    <name type="scientific">Brachyspira suanatina</name>
    <dbReference type="NCBI Taxonomy" id="381802"/>
    <lineage>
        <taxon>Bacteria</taxon>
        <taxon>Pseudomonadati</taxon>
        <taxon>Spirochaetota</taxon>
        <taxon>Spirochaetia</taxon>
        <taxon>Brachyspirales</taxon>
        <taxon>Brachyspiraceae</taxon>
        <taxon>Brachyspira</taxon>
    </lineage>
</organism>
<evidence type="ECO:0000256" key="1">
    <source>
        <dbReference type="ARBA" id="ARBA00004141"/>
    </source>
</evidence>
<dbReference type="SUPFAM" id="SSF53649">
    <property type="entry name" value="Alkaline phosphatase-like"/>
    <property type="match status" value="1"/>
</dbReference>
<feature type="transmembrane region" description="Helical" evidence="6">
    <location>
        <begin position="5"/>
        <end position="25"/>
    </location>
</feature>
<reference evidence="10" key="1">
    <citation type="submission" date="2015-04" db="EMBL/GenBank/DDBJ databases">
        <authorList>
            <person name="Mushtaq Mamoona"/>
        </authorList>
    </citation>
    <scope>NUCLEOTIDE SEQUENCE [LARGE SCALE GENOMIC DNA]</scope>
    <source>
        <strain evidence="10">AN4859/03</strain>
    </source>
</reference>
<evidence type="ECO:0000256" key="3">
    <source>
        <dbReference type="ARBA" id="ARBA00022989"/>
    </source>
</evidence>
<keyword evidence="10" id="KW-1185">Reference proteome</keyword>
<feature type="transmembrane region" description="Helical" evidence="6">
    <location>
        <begin position="284"/>
        <end position="307"/>
    </location>
</feature>
<comment type="subcellular location">
    <subcellularLocation>
        <location evidence="1 5">Membrane</location>
        <topology evidence="1 5">Multi-pass membrane protein</topology>
    </subcellularLocation>
</comment>
<dbReference type="Gene3D" id="3.40.720.10">
    <property type="entry name" value="Alkaline Phosphatase, subunit A"/>
    <property type="match status" value="1"/>
</dbReference>
<dbReference type="InterPro" id="IPR017850">
    <property type="entry name" value="Alkaline_phosphatase_core_sf"/>
</dbReference>
<dbReference type="InterPro" id="IPR000917">
    <property type="entry name" value="Sulfatase_N"/>
</dbReference>
<dbReference type="GO" id="GO:0051205">
    <property type="term" value="P:protein insertion into membrane"/>
    <property type="evidence" value="ECO:0007669"/>
    <property type="project" value="TreeGrafter"/>
</dbReference>
<dbReference type="EMBL" id="CVLB01000001">
    <property type="protein sequence ID" value="CRF33180.1"/>
    <property type="molecule type" value="Genomic_DNA"/>
</dbReference>
<comment type="similarity">
    <text evidence="5">Belongs to the OXA1/ALB3/YidC family.</text>
</comment>
<feature type="transmembrane region" description="Helical" evidence="6">
    <location>
        <begin position="153"/>
        <end position="173"/>
    </location>
</feature>
<evidence type="ECO:0000256" key="5">
    <source>
        <dbReference type="RuleBase" id="RU003945"/>
    </source>
</evidence>
<evidence type="ECO:0000313" key="9">
    <source>
        <dbReference type="EMBL" id="CRF33180.1"/>
    </source>
</evidence>
<feature type="transmembrane region" description="Helical" evidence="6">
    <location>
        <begin position="361"/>
        <end position="384"/>
    </location>
</feature>
<feature type="transmembrane region" description="Helical" evidence="6">
    <location>
        <begin position="102"/>
        <end position="124"/>
    </location>
</feature>
<keyword evidence="4 6" id="KW-0472">Membrane</keyword>
<sequence length="926" mass="107232">MFSDILYSLTIYPIEFILETIFYYFKVETQSSYTVSVILVSLIINILSLPLYNIAEKWQQKERDMQAKMKPTIDNIKAVYKGDQAYLLIRTCQRINGYKTIYAFRGVLGLLIQIPFFLAGYNFFTSLTGAETESFFLIKSLGDPDKIIHIGNYYINLLPFIMTAFSLASTFVYSKKLTFKESIPIFLMSLFFLVFLYNSPAILLLYWTINCAFSFFKNIVLVNIKKIKTIINNISNNKIFILASKIIYSLYTILILIMTILYFLRNTLINKSSIGYPFLKIFIIHVKTYMDLSLIWLLISIIALLIFLNKKNILNFIQIESKLRLKIFISSLITITTLSGLFIITSLIASSGQEFENPFNTIFAVFFKYVGIFIVYPIFIYFLFSEKIKNNITLIYIFIALISLVNTFIMVMDYGYISNNFKFELEYLLIPSLKQTIINIILILLVLFLTLIIIKKKLINLMFNIFIIITISLLAISLFDFVKINNEQKKLLEISSLNKTINKNDNIFNFSKTGTNIFIIILDRGNPEFGNIAFERFKDIKDEFDGFIWYPNTTALGGGTFGSIQALYGGYEYAPFELNGKYNLKDKHNEALLMMPQLFYNANYSSVTFDPCFANFSWIPDLTIFKNYTNIKAYNQNNNMMEKELNNLINDNYTNNFNTNNIIKNNENRAVRFSLFRILPVFLRNQLYAQNDWFIPNSGRNLAIVGKSIQEYALLQALTNLTKINENGNYFNIIHSDTTHEPFNYNSNFIPSSKIENVPDEDMKYFGSDFSARSYYSTVASLRELANFFKYLKENNVYDNTKIIIVSDHSGYFSPSIFDKNDMHIFKVFNSMLYFKDLNSKGNIISNNTFMTVADVPYLASKHLDNPTNPFTGKIITNDYKNINGIDVIVTADGDPNANFEKSFNYVASYNVKDNIFIKTNWTQIK</sequence>
<dbReference type="Proteomes" id="UP000043763">
    <property type="component" value="Unassembled WGS sequence"/>
</dbReference>
<dbReference type="Pfam" id="PF00884">
    <property type="entry name" value="Sulfatase"/>
    <property type="match status" value="1"/>
</dbReference>
<dbReference type="GO" id="GO:0005886">
    <property type="term" value="C:plasma membrane"/>
    <property type="evidence" value="ECO:0007669"/>
    <property type="project" value="TreeGrafter"/>
</dbReference>
<feature type="transmembrane region" description="Helical" evidence="6">
    <location>
        <begin position="182"/>
        <end position="198"/>
    </location>
</feature>
<dbReference type="RefSeq" id="WP_048594414.1">
    <property type="nucleotide sequence ID" value="NZ_CVLB01000001.1"/>
</dbReference>
<evidence type="ECO:0000259" key="7">
    <source>
        <dbReference type="Pfam" id="PF00884"/>
    </source>
</evidence>
<feature type="domain" description="Sulfatase N-terminal" evidence="7">
    <location>
        <begin position="588"/>
        <end position="815"/>
    </location>
</feature>
<evidence type="ECO:0000256" key="6">
    <source>
        <dbReference type="SAM" id="Phobius"/>
    </source>
</evidence>
<feature type="transmembrane region" description="Helical" evidence="6">
    <location>
        <begin position="437"/>
        <end position="454"/>
    </location>
</feature>
<dbReference type="AlphaFoldDB" id="A0A0G4K6J2"/>
<feature type="transmembrane region" description="Helical" evidence="6">
    <location>
        <begin position="396"/>
        <end position="417"/>
    </location>
</feature>